<evidence type="ECO:0000256" key="3">
    <source>
        <dbReference type="ARBA" id="ARBA00022692"/>
    </source>
</evidence>
<keyword evidence="5" id="KW-0067">ATP-binding</keyword>
<comment type="subcellular location">
    <subcellularLocation>
        <location evidence="1">Membrane</location>
        <topology evidence="1">Multi-pass membrane protein</topology>
    </subcellularLocation>
</comment>
<keyword evidence="6 13" id="KW-1133">Transmembrane helix</keyword>
<name>A0AAD4U6M4_OVIAM</name>
<evidence type="ECO:0000256" key="12">
    <source>
        <dbReference type="SAM" id="MobiDB-lite"/>
    </source>
</evidence>
<dbReference type="PROSITE" id="PS50893">
    <property type="entry name" value="ABC_TRANSPORTER_2"/>
    <property type="match status" value="4"/>
</dbReference>
<keyword evidence="3 13" id="KW-0812">Transmembrane</keyword>
<dbReference type="FunFam" id="1.20.1560.10:FF:000014">
    <property type="entry name" value="Multidrug resistance-associated protein member 4"/>
    <property type="match status" value="2"/>
</dbReference>
<feature type="transmembrane region" description="Helical" evidence="13">
    <location>
        <begin position="1410"/>
        <end position="1431"/>
    </location>
</feature>
<dbReference type="InterPro" id="IPR050173">
    <property type="entry name" value="ABC_transporter_C-like"/>
</dbReference>
<feature type="transmembrane region" description="Helical" evidence="13">
    <location>
        <begin position="641"/>
        <end position="660"/>
    </location>
</feature>
<proteinExistence type="predicted"/>
<dbReference type="Proteomes" id="UP001214576">
    <property type="component" value="Unassembled WGS sequence"/>
</dbReference>
<comment type="catalytic activity">
    <reaction evidence="9">
        <text>leukotriene C4(in) + ATP + H2O = leukotriene C4(out) + ADP + phosphate + H(+)</text>
        <dbReference type="Rhea" id="RHEA:38963"/>
        <dbReference type="ChEBI" id="CHEBI:15377"/>
        <dbReference type="ChEBI" id="CHEBI:15378"/>
        <dbReference type="ChEBI" id="CHEBI:30616"/>
        <dbReference type="ChEBI" id="CHEBI:43474"/>
        <dbReference type="ChEBI" id="CHEBI:57973"/>
        <dbReference type="ChEBI" id="CHEBI:456216"/>
    </reaction>
    <physiologicalReaction direction="left-to-right" evidence="9">
        <dbReference type="Rhea" id="RHEA:38964"/>
    </physiologicalReaction>
</comment>
<dbReference type="SUPFAM" id="SSF52540">
    <property type="entry name" value="P-loop containing nucleoside triphosphate hydrolases"/>
    <property type="match status" value="4"/>
</dbReference>
<reference evidence="16" key="1">
    <citation type="submission" date="2022-03" db="EMBL/GenBank/DDBJ databases">
        <title>Genomic analyses of argali, domestic sheep and their hybrids provide insights into chromosomal evolution, heterosis and genetic basis of agronomic traits.</title>
        <authorList>
            <person name="Li M."/>
        </authorList>
    </citation>
    <scope>NUCLEOTIDE SEQUENCE</scope>
    <source>
        <strain evidence="16">CAU-MHL-2022a</strain>
        <tissue evidence="16">Skin</tissue>
    </source>
</reference>
<dbReference type="PANTHER" id="PTHR24223">
    <property type="entry name" value="ATP-BINDING CASSETTE SUB-FAMILY C"/>
    <property type="match status" value="1"/>
</dbReference>
<dbReference type="CDD" id="cd03250">
    <property type="entry name" value="ABCC_MRP_domain1"/>
    <property type="match status" value="2"/>
</dbReference>
<evidence type="ECO:0000259" key="15">
    <source>
        <dbReference type="PROSITE" id="PS50929"/>
    </source>
</evidence>
<evidence type="ECO:0000256" key="9">
    <source>
        <dbReference type="ARBA" id="ARBA00047523"/>
    </source>
</evidence>
<dbReference type="FunFam" id="3.40.50.300:FF:000163">
    <property type="entry name" value="Multidrug resistance-associated protein member 4"/>
    <property type="match status" value="1"/>
</dbReference>
<evidence type="ECO:0000256" key="4">
    <source>
        <dbReference type="ARBA" id="ARBA00022741"/>
    </source>
</evidence>
<dbReference type="InterPro" id="IPR036640">
    <property type="entry name" value="ABC1_TM_sf"/>
</dbReference>
<feature type="transmembrane region" description="Helical" evidence="13">
    <location>
        <begin position="890"/>
        <end position="910"/>
    </location>
</feature>
<keyword evidence="7 13" id="KW-0472">Membrane</keyword>
<feature type="transmembrane region" description="Helical" evidence="13">
    <location>
        <begin position="1972"/>
        <end position="1995"/>
    </location>
</feature>
<evidence type="ECO:0000259" key="14">
    <source>
        <dbReference type="PROSITE" id="PS50893"/>
    </source>
</evidence>
<sequence>MLPVSAEVKTSPLQKANFCSRLFVWWLNPLFKIGHKRKLEPDDMYSVLPEDHSQHLGEELQGHWDQEVKRAQKDAQEPSLMKAIIKCYWKSYLIWGMFTFLEEGTRVVQPIFLGKMVSYVENYDPSDSAALQEAYGYAAGLSACVLTWAVLHHLYFYHMQRVGMRLRVAMCHMIYRKVSVTRYHGNDVLALSVGGATAGYRSDRPALDGNRNVVSCWDGSSRYSSAFAKLLWKVVFITLKSYQVVALRKEISEILKSSYLRGMNLASFFAVSKIMIFVTFITNDLLDNRITASQVFVVVMLFEALRFSSTLYFPMAVENVSEAVVSIQRIENFLLLDEIPQLNPQLASDGETIVHMNDFTASWDKKSGTPTLQDLFFTARPGELLAVVGPVGAGKSSLLRALLGELPPSQGQVSVHGRITYVPQQPWVFSGTVRSNILFGKKYEKYRYEEVIKACALGEDLQLLEDGDQTVIGDRGTPLNEGQKARVSLARAVYQDADIYLLDDPFSAVDVEVSRHLFEQCICQVLREKITILVTHQWQYLKAASWILILKGGTIVQRGTYIGLLESGVDFDFLLKRNEQEPSPDLESSTLKNESRPLMRGAAPELQDTENIEVTLPLEDHLEGKVGIKTYNDYFTAGAQWFSLIFLILVNIAAQVAYVLQDWWLAYWANLQSDLYFGAYGKGETVVMLDLKWYLGTYSGLTVSTILFGITRSLMLFYVLVNSSQTLHKKMLWSILRAPVLFFYRNPIGRILNRFSKDIGHMDDLLPLIFQDFIQTFLLVVGVVGVMVAAIPWTAIPVIPLGIIFFVLRWYFLRTSREVKRLECTTRSPVFSHLASSLRGLWTIRAYKAEQRFQELFDAYQDLHSDVICAIFATVVAFGALILVETLDLGQVGLVLSLTLTLTGMFQWCIRQSAEVENMMISVERGIEYTDLEKEAPWKSEYRPAPSWPNRGEIEFDINFRYSLDEPLVLMDLEALIKPREKLGIVGRTGAGKSSLIAALFRLSEPEGGVWIDGIWTRGIGLHDLRKKMSVALQVQLKEAIKALPSGLCTELAESGLNLSVGQRQLVCLARAILRKNQILILDKATSNVDPSLPSLSSLKYINFSDFRTDELIEKKILEKFTQCTVLTITHRLSTIIDCERILVLDSGRWKEFTRPYDLLQNTDSLFYKMVQKLGKAEASALTERAKQKKVYCHQDKSGIHNTLTLYSEWCLKMRWINPFFLFGHKWRLKENEIHSVHPEDCSQHLGEELQGYWKQEVERAEKNGQKPSLKKAIIKCYWKSCLLSAIFIFFEALRLSNSAMRKTTTGQIVNLLSNDVKRFDQCFNYQCPKGKINLNYVFIKPHSPSGICNRSKTAALTDNRIKTMSEVITGIRTIKMYAWEKSFTDFITRLRRNEISKILKSSYLRGTNLAIFFAASKIMIFITFIIAVVLDNPITASQVFLVVMLFETVRFTGTLYFPMAIEKVSEAVVSINRIKDFLLLEEILPHDHQLVPSDGETIVDVQDLTAFWDKESGTPALQGLSFTVRRGELLAVVGPVGAGKSSLLSALLREMPLIQGNVNIHGRIAYVSQQPWVFPGTVRSNILFGKKYEEDRYKEVIKACALEKHLQNLKEGDKTVIGDGGTPLSEGQKTRVSLARAVYQDADIYLLDDPLSAVDVEVSRHLFEQCICQALKDKITILVTHQLQYLKAASEIVTLENGEMVQKGPYTEFLLKSGIDSGSLSKKTEESEPSFKSPDQPQESSTLPVEDVAPEDHDTEDILVILPLEDYSKRQVGCKTCKNYFTAGAHWFIIIFLILMNIAAQVAYVLQDWWLLDWANEHDINVSRQGNETKMIDLNWYLVVYSGRILNRFCKDIGRMDDLLPLTFQDLIQTFLLVIGVVIVMVAMIPWTAIPLALLGIIFFLLQLYFLNTSGNVKGLECAKQSPVFSHLASSLQGLRTIRAYKAEQKFQKLFEKCQDLHSESWFMLLTMSQCFAMCLDVVCAVLVIVVAVGALILQESWTPGQIGLVLSLTLTLMRMFQWCVRQSTEVENMMMSAERVIEYTELEKEGPWELDFRPPVYWPDSGIIAFNNVNFKYSPDGPLVLKDLTVSTESKEKSITSSFISEFGDYTKAVEKVCIVGKTGAGKSSLIAALFRFSDFQGTISIDKNLTTSMGLYDLRKKMSVVPQEPVLFIGTMKENLDPFNDHKEEDLWNALEEVQLKETIQGLPGKMETELAESGSNLSVGQRQLLCLARALLRKNKILIMDEATSNVDPRTDGLIRKIIHGTFVQCTVVTITNRLSSVVDSDRIMMSNPENMPQSKLWLHISER</sequence>
<feature type="transmembrane region" description="Helical" evidence="13">
    <location>
        <begin position="265"/>
        <end position="282"/>
    </location>
</feature>
<dbReference type="GO" id="GO:0016323">
    <property type="term" value="C:basolateral plasma membrane"/>
    <property type="evidence" value="ECO:0007669"/>
    <property type="project" value="UniProtKB-ARBA"/>
</dbReference>
<evidence type="ECO:0000256" key="11">
    <source>
        <dbReference type="ARBA" id="ARBA00048007"/>
    </source>
</evidence>
<feature type="domain" description="ABC transmembrane type-1" evidence="15">
    <location>
        <begin position="98"/>
        <end position="178"/>
    </location>
</feature>
<dbReference type="GO" id="GO:0016887">
    <property type="term" value="F:ATP hydrolysis activity"/>
    <property type="evidence" value="ECO:0007669"/>
    <property type="project" value="InterPro"/>
</dbReference>
<dbReference type="Pfam" id="PF00005">
    <property type="entry name" value="ABC_tran"/>
    <property type="match status" value="4"/>
</dbReference>
<dbReference type="Gene3D" id="1.20.1560.10">
    <property type="entry name" value="ABC transporter type 1, transmembrane domain"/>
    <property type="match status" value="5"/>
</dbReference>
<accession>A0AAD4U6M4</accession>
<feature type="domain" description="ABC transmembrane type-1" evidence="15">
    <location>
        <begin position="1834"/>
        <end position="2030"/>
    </location>
</feature>
<dbReference type="InterPro" id="IPR011527">
    <property type="entry name" value="ABC1_TM_dom"/>
</dbReference>
<dbReference type="InterPro" id="IPR017871">
    <property type="entry name" value="ABC_transporter-like_CS"/>
</dbReference>
<evidence type="ECO:0000256" key="13">
    <source>
        <dbReference type="SAM" id="Phobius"/>
    </source>
</evidence>
<feature type="transmembrane region" description="Helical" evidence="13">
    <location>
        <begin position="867"/>
        <end position="884"/>
    </location>
</feature>
<keyword evidence="17" id="KW-1185">Reference proteome</keyword>
<feature type="domain" description="ABC transporter" evidence="14">
    <location>
        <begin position="954"/>
        <end position="1172"/>
    </location>
</feature>
<feature type="domain" description="ABC transporter" evidence="14">
    <location>
        <begin position="1500"/>
        <end position="1723"/>
    </location>
</feature>
<feature type="transmembrane region" description="Helical" evidence="13">
    <location>
        <begin position="1890"/>
        <end position="1908"/>
    </location>
</feature>
<dbReference type="EMBL" id="JAKZEL010000012">
    <property type="protein sequence ID" value="KAI4538919.1"/>
    <property type="molecule type" value="Genomic_DNA"/>
</dbReference>
<comment type="catalytic activity">
    <reaction evidence="10">
        <text>17beta-estradiol 17-O-(beta-D-glucuronate)(in) + ATP + H2O = 17beta-estradiol 17-O-(beta-D-glucuronate)(out) + ADP + phosphate + H(+)</text>
        <dbReference type="Rhea" id="RHEA:60128"/>
        <dbReference type="ChEBI" id="CHEBI:15377"/>
        <dbReference type="ChEBI" id="CHEBI:15378"/>
        <dbReference type="ChEBI" id="CHEBI:30616"/>
        <dbReference type="ChEBI" id="CHEBI:43474"/>
        <dbReference type="ChEBI" id="CHEBI:82961"/>
        <dbReference type="ChEBI" id="CHEBI:456216"/>
    </reaction>
    <physiologicalReaction direction="left-to-right" evidence="10">
        <dbReference type="Rhea" id="RHEA:60129"/>
    </physiologicalReaction>
</comment>
<dbReference type="GO" id="GO:0008559">
    <property type="term" value="F:ABC-type xenobiotic transporter activity"/>
    <property type="evidence" value="ECO:0007669"/>
    <property type="project" value="UniProtKB-EC"/>
</dbReference>
<dbReference type="PROSITE" id="PS50929">
    <property type="entry name" value="ABC_TM1F"/>
    <property type="match status" value="4"/>
</dbReference>
<dbReference type="SUPFAM" id="SSF90123">
    <property type="entry name" value="ABC transporter transmembrane region"/>
    <property type="match status" value="4"/>
</dbReference>
<dbReference type="SMART" id="SM00382">
    <property type="entry name" value="AAA"/>
    <property type="match status" value="4"/>
</dbReference>
<comment type="catalytic activity">
    <reaction evidence="11">
        <text>an S-substituted glutathione(in) + ATP + H2O = an S-substituted glutathione(out) + ADP + phosphate + H(+)</text>
        <dbReference type="Rhea" id="RHEA:19121"/>
        <dbReference type="ChEBI" id="CHEBI:15377"/>
        <dbReference type="ChEBI" id="CHEBI:15378"/>
        <dbReference type="ChEBI" id="CHEBI:30616"/>
        <dbReference type="ChEBI" id="CHEBI:43474"/>
        <dbReference type="ChEBI" id="CHEBI:90779"/>
        <dbReference type="ChEBI" id="CHEBI:456216"/>
        <dbReference type="EC" id="7.6.2.3"/>
    </reaction>
    <physiologicalReaction direction="left-to-right" evidence="11">
        <dbReference type="Rhea" id="RHEA:19122"/>
    </physiologicalReaction>
</comment>
<evidence type="ECO:0000256" key="8">
    <source>
        <dbReference type="ARBA" id="ARBA00034018"/>
    </source>
</evidence>
<feature type="transmembrane region" description="Helical" evidence="13">
    <location>
        <begin position="1437"/>
        <end position="1458"/>
    </location>
</feature>
<organism evidence="16 17">
    <name type="scientific">Ovis ammon polii</name>
    <dbReference type="NCBI Taxonomy" id="230172"/>
    <lineage>
        <taxon>Eukaryota</taxon>
        <taxon>Metazoa</taxon>
        <taxon>Chordata</taxon>
        <taxon>Craniata</taxon>
        <taxon>Vertebrata</taxon>
        <taxon>Euteleostomi</taxon>
        <taxon>Mammalia</taxon>
        <taxon>Eutheria</taxon>
        <taxon>Laurasiatheria</taxon>
        <taxon>Artiodactyla</taxon>
        <taxon>Ruminantia</taxon>
        <taxon>Pecora</taxon>
        <taxon>Bovidae</taxon>
        <taxon>Caprinae</taxon>
        <taxon>Ovis</taxon>
    </lineage>
</organism>
<dbReference type="Pfam" id="PF00664">
    <property type="entry name" value="ABC_membrane"/>
    <property type="match status" value="3"/>
</dbReference>
<evidence type="ECO:0000256" key="2">
    <source>
        <dbReference type="ARBA" id="ARBA00022448"/>
    </source>
</evidence>
<feature type="transmembrane region" description="Helical" evidence="13">
    <location>
        <begin position="698"/>
        <end position="721"/>
    </location>
</feature>
<evidence type="ECO:0000256" key="1">
    <source>
        <dbReference type="ARBA" id="ARBA00004141"/>
    </source>
</evidence>
<comment type="catalytic activity">
    <reaction evidence="8">
        <text>ATP + H2O + xenobioticSide 1 = ADP + phosphate + xenobioticSide 2.</text>
        <dbReference type="EC" id="7.6.2.2"/>
    </reaction>
</comment>
<feature type="domain" description="ABC transmembrane type-1" evidence="15">
    <location>
        <begin position="645"/>
        <end position="918"/>
    </location>
</feature>
<keyword evidence="2" id="KW-0813">Transport</keyword>
<dbReference type="PROSITE" id="PS00211">
    <property type="entry name" value="ABC_TRANSPORTER_1"/>
    <property type="match status" value="2"/>
</dbReference>
<dbReference type="Gene3D" id="3.40.50.300">
    <property type="entry name" value="P-loop containing nucleotide triphosphate hydrolases"/>
    <property type="match status" value="5"/>
</dbReference>
<comment type="caution">
    <text evidence="16">The sequence shown here is derived from an EMBL/GenBank/DDBJ whole genome shotgun (WGS) entry which is preliminary data.</text>
</comment>
<dbReference type="InterPro" id="IPR027417">
    <property type="entry name" value="P-loop_NTPase"/>
</dbReference>
<evidence type="ECO:0000313" key="16">
    <source>
        <dbReference type="EMBL" id="KAI4538919.1"/>
    </source>
</evidence>
<dbReference type="InterPro" id="IPR003593">
    <property type="entry name" value="AAA+_ATPase"/>
</dbReference>
<feature type="transmembrane region" description="Helical" evidence="13">
    <location>
        <begin position="1786"/>
        <end position="1807"/>
    </location>
</feature>
<feature type="transmembrane region" description="Helical" evidence="13">
    <location>
        <begin position="288"/>
        <end position="305"/>
    </location>
</feature>
<evidence type="ECO:0000256" key="5">
    <source>
        <dbReference type="ARBA" id="ARBA00022840"/>
    </source>
</evidence>
<evidence type="ECO:0000256" key="7">
    <source>
        <dbReference type="ARBA" id="ARBA00023136"/>
    </source>
</evidence>
<dbReference type="PANTHER" id="PTHR24223:SF357">
    <property type="entry name" value="ATP-BINDING CASSETTE SUB-FAMILY C MEMBER 4"/>
    <property type="match status" value="1"/>
</dbReference>
<feature type="transmembrane region" description="Helical" evidence="13">
    <location>
        <begin position="765"/>
        <end position="788"/>
    </location>
</feature>
<feature type="transmembrane region" description="Helical" evidence="13">
    <location>
        <begin position="134"/>
        <end position="157"/>
    </location>
</feature>
<dbReference type="CDD" id="cd03244">
    <property type="entry name" value="ABCC_MRP_domain2"/>
    <property type="match status" value="1"/>
</dbReference>
<keyword evidence="4" id="KW-0547">Nucleotide-binding</keyword>
<dbReference type="GO" id="GO:0005524">
    <property type="term" value="F:ATP binding"/>
    <property type="evidence" value="ECO:0007669"/>
    <property type="project" value="UniProtKB-KW"/>
</dbReference>
<feature type="region of interest" description="Disordered" evidence="12">
    <location>
        <begin position="1719"/>
        <end position="1749"/>
    </location>
</feature>
<dbReference type="FunFam" id="3.40.50.300:FF:000482">
    <property type="entry name" value="Multidrug resistance-associated protein member 4"/>
    <property type="match status" value="2"/>
</dbReference>
<feature type="domain" description="ABC transmembrane type-1" evidence="15">
    <location>
        <begin position="1353"/>
        <end position="1447"/>
    </location>
</feature>
<evidence type="ECO:0000313" key="17">
    <source>
        <dbReference type="Proteomes" id="UP001214576"/>
    </source>
</evidence>
<feature type="compositionally biased region" description="Polar residues" evidence="12">
    <location>
        <begin position="1734"/>
        <end position="1744"/>
    </location>
</feature>
<gene>
    <name evidence="16" type="ORF">MG293_011186</name>
</gene>
<evidence type="ECO:0000256" key="6">
    <source>
        <dbReference type="ARBA" id="ARBA00022989"/>
    </source>
</evidence>
<dbReference type="GO" id="GO:0015431">
    <property type="term" value="F:ABC-type glutathione S-conjugate transporter activity"/>
    <property type="evidence" value="ECO:0007669"/>
    <property type="project" value="UniProtKB-EC"/>
</dbReference>
<feature type="transmembrane region" description="Helical" evidence="13">
    <location>
        <begin position="794"/>
        <end position="812"/>
    </location>
</feature>
<evidence type="ECO:0000256" key="10">
    <source>
        <dbReference type="ARBA" id="ARBA00047576"/>
    </source>
</evidence>
<dbReference type="InterPro" id="IPR003439">
    <property type="entry name" value="ABC_transporter-like_ATP-bd"/>
</dbReference>
<feature type="domain" description="ABC transporter" evidence="14">
    <location>
        <begin position="354"/>
        <end position="577"/>
    </location>
</feature>
<evidence type="ECO:0008006" key="18">
    <source>
        <dbReference type="Google" id="ProtNLM"/>
    </source>
</evidence>
<feature type="domain" description="ABC transporter" evidence="14">
    <location>
        <begin position="2081"/>
        <end position="2305"/>
    </location>
</feature>
<protein>
    <recommendedName>
        <fullName evidence="18">Multidrug resistance-associated protein 4</fullName>
    </recommendedName>
</protein>